<organism evidence="3 4">
    <name type="scientific">Plectosphaerella cucumerina</name>
    <dbReference type="NCBI Taxonomy" id="40658"/>
    <lineage>
        <taxon>Eukaryota</taxon>
        <taxon>Fungi</taxon>
        <taxon>Dikarya</taxon>
        <taxon>Ascomycota</taxon>
        <taxon>Pezizomycotina</taxon>
        <taxon>Sordariomycetes</taxon>
        <taxon>Hypocreomycetidae</taxon>
        <taxon>Glomerellales</taxon>
        <taxon>Plectosphaerellaceae</taxon>
        <taxon>Plectosphaerella</taxon>
    </lineage>
</organism>
<feature type="transmembrane region" description="Helical" evidence="2">
    <location>
        <begin position="79"/>
        <end position="100"/>
    </location>
</feature>
<name>A0A8K0T5U2_9PEZI</name>
<dbReference type="GO" id="GO:0008168">
    <property type="term" value="F:methyltransferase activity"/>
    <property type="evidence" value="ECO:0007669"/>
    <property type="project" value="UniProtKB-KW"/>
</dbReference>
<protein>
    <submittedName>
        <fullName evidence="3">Methyltransferase OMS1</fullName>
    </submittedName>
</protein>
<dbReference type="AlphaFoldDB" id="A0A8K0T5U2"/>
<keyword evidence="2" id="KW-1133">Transmembrane helix</keyword>
<evidence type="ECO:0000313" key="3">
    <source>
        <dbReference type="EMBL" id="KAH7349556.1"/>
    </source>
</evidence>
<keyword evidence="4" id="KW-1185">Reference proteome</keyword>
<feature type="region of interest" description="Disordered" evidence="1">
    <location>
        <begin position="103"/>
        <end position="125"/>
    </location>
</feature>
<proteinExistence type="predicted"/>
<accession>A0A8K0T5U2</accession>
<comment type="caution">
    <text evidence="3">The sequence shown here is derived from an EMBL/GenBank/DDBJ whole genome shotgun (WGS) entry which is preliminary data.</text>
</comment>
<feature type="region of interest" description="Disordered" evidence="1">
    <location>
        <begin position="15"/>
        <end position="63"/>
    </location>
</feature>
<keyword evidence="3" id="KW-0489">Methyltransferase</keyword>
<dbReference type="EMBL" id="JAGPXD010000006">
    <property type="protein sequence ID" value="KAH7349556.1"/>
    <property type="molecule type" value="Genomic_DNA"/>
</dbReference>
<keyword evidence="2" id="KW-0812">Transmembrane</keyword>
<dbReference type="PANTHER" id="PTHR42912">
    <property type="entry name" value="METHYLTRANSFERASE"/>
    <property type="match status" value="1"/>
</dbReference>
<evidence type="ECO:0000256" key="2">
    <source>
        <dbReference type="SAM" id="Phobius"/>
    </source>
</evidence>
<dbReference type="PANTHER" id="PTHR42912:SF83">
    <property type="entry name" value="METHYLTRANSFERASE TYPE 11 DOMAIN-CONTAINING PROTEIN"/>
    <property type="match status" value="1"/>
</dbReference>
<dbReference type="OrthoDB" id="416496at2759"/>
<dbReference type="Pfam" id="PF13489">
    <property type="entry name" value="Methyltransf_23"/>
    <property type="match status" value="1"/>
</dbReference>
<evidence type="ECO:0000256" key="1">
    <source>
        <dbReference type="SAM" id="MobiDB-lite"/>
    </source>
</evidence>
<dbReference type="InterPro" id="IPR050508">
    <property type="entry name" value="Methyltransf_Superfamily"/>
</dbReference>
<reference evidence="3" key="1">
    <citation type="journal article" date="2021" name="Nat. Commun.">
        <title>Genetic determinants of endophytism in the Arabidopsis root mycobiome.</title>
        <authorList>
            <person name="Mesny F."/>
            <person name="Miyauchi S."/>
            <person name="Thiergart T."/>
            <person name="Pickel B."/>
            <person name="Atanasova L."/>
            <person name="Karlsson M."/>
            <person name="Huettel B."/>
            <person name="Barry K.W."/>
            <person name="Haridas S."/>
            <person name="Chen C."/>
            <person name="Bauer D."/>
            <person name="Andreopoulos W."/>
            <person name="Pangilinan J."/>
            <person name="LaButti K."/>
            <person name="Riley R."/>
            <person name="Lipzen A."/>
            <person name="Clum A."/>
            <person name="Drula E."/>
            <person name="Henrissat B."/>
            <person name="Kohler A."/>
            <person name="Grigoriev I.V."/>
            <person name="Martin F.M."/>
            <person name="Hacquard S."/>
        </authorList>
    </citation>
    <scope>NUCLEOTIDE SEQUENCE</scope>
    <source>
        <strain evidence="3">MPI-CAGE-AT-0016</strain>
    </source>
</reference>
<evidence type="ECO:0000313" key="4">
    <source>
        <dbReference type="Proteomes" id="UP000813385"/>
    </source>
</evidence>
<gene>
    <name evidence="3" type="ORF">B0T11DRAFT_132424</name>
</gene>
<keyword evidence="2" id="KW-0472">Membrane</keyword>
<dbReference type="SUPFAM" id="SSF53335">
    <property type="entry name" value="S-adenosyl-L-methionine-dependent methyltransferases"/>
    <property type="match status" value="1"/>
</dbReference>
<sequence length="378" mass="41411">MRRLKLQLCCPHLRRALHQHSSPSPAKGRGAKPVGSAARQRYQPRALPGLRPSENKTKSDTAAAHETADVIFKARRIPLLAAGVVALGCGLYLSLMISSLRRSGDETSDTETPTGRPPSFTPESARHFDKTLDASENAMGITSLRQKLGDRASGHVLEVAMGTGRNLVFYDWSVLAPVRCDTGEAARRPPRRQGKPHLTTFTGVDVSSDMLGVAVEKLSSQVPGLRDLTPDASTDGTVSYLEGRIRIAPCDIHRDLPFPDPAVTTAQKYDTVVQTFGLCSVRDPGMVLRNLASVVQPGTGRIILVEHGRSSWRAVNKLLDWSAVSHFAKYGCWWNRDIVRLVEDASKTVPGLEVVSIERPFLTQLGTTVWIELRLRNN</sequence>
<keyword evidence="3" id="KW-0808">Transferase</keyword>
<dbReference type="Proteomes" id="UP000813385">
    <property type="component" value="Unassembled WGS sequence"/>
</dbReference>
<dbReference type="InterPro" id="IPR029063">
    <property type="entry name" value="SAM-dependent_MTases_sf"/>
</dbReference>
<dbReference type="Gene3D" id="3.40.50.150">
    <property type="entry name" value="Vaccinia Virus protein VP39"/>
    <property type="match status" value="1"/>
</dbReference>
<dbReference type="GO" id="GO:0032259">
    <property type="term" value="P:methylation"/>
    <property type="evidence" value="ECO:0007669"/>
    <property type="project" value="UniProtKB-KW"/>
</dbReference>